<dbReference type="PANTHER" id="PTHR13370">
    <property type="entry name" value="RNA METHYLASE-RELATED"/>
    <property type="match status" value="1"/>
</dbReference>
<dbReference type="AlphaFoldDB" id="E7A9P9"/>
<dbReference type="InterPro" id="IPR002941">
    <property type="entry name" value="DNA_methylase_N4/N6"/>
</dbReference>
<keyword evidence="5" id="KW-1185">Reference proteome</keyword>
<dbReference type="InterPro" id="IPR001091">
    <property type="entry name" value="RM_Methyltransferase"/>
</dbReference>
<dbReference type="Gene3D" id="3.40.50.150">
    <property type="entry name" value="Vaccinia Virus protein VP39"/>
    <property type="match status" value="1"/>
</dbReference>
<dbReference type="EMBL" id="FQ670179">
    <property type="protein sequence ID" value="CBY83369.1"/>
    <property type="molecule type" value="Genomic_DNA"/>
</dbReference>
<evidence type="ECO:0000259" key="3">
    <source>
        <dbReference type="Pfam" id="PF01555"/>
    </source>
</evidence>
<organism evidence="4 5">
    <name type="scientific">Helicobacter felis (strain ATCC 49179 / CCUG 28539 / NCTC 12436 / CS1)</name>
    <dbReference type="NCBI Taxonomy" id="936155"/>
    <lineage>
        <taxon>Bacteria</taxon>
        <taxon>Pseudomonadati</taxon>
        <taxon>Campylobacterota</taxon>
        <taxon>Epsilonproteobacteria</taxon>
        <taxon>Campylobacterales</taxon>
        <taxon>Helicobacteraceae</taxon>
        <taxon>Helicobacter</taxon>
    </lineage>
</organism>
<name>E7A9P9_HELFC</name>
<dbReference type="InterPro" id="IPR029063">
    <property type="entry name" value="SAM-dependent_MTases_sf"/>
</dbReference>
<proteinExistence type="predicted"/>
<dbReference type="GO" id="GO:0005737">
    <property type="term" value="C:cytoplasm"/>
    <property type="evidence" value="ECO:0007669"/>
    <property type="project" value="TreeGrafter"/>
</dbReference>
<dbReference type="GO" id="GO:0009007">
    <property type="term" value="F:site-specific DNA-methyltransferase (adenine-specific) activity"/>
    <property type="evidence" value="ECO:0007669"/>
    <property type="project" value="TreeGrafter"/>
</dbReference>
<evidence type="ECO:0000256" key="1">
    <source>
        <dbReference type="ARBA" id="ARBA00022603"/>
    </source>
</evidence>
<dbReference type="KEGG" id="hfe:HFELIS_12850"/>
<gene>
    <name evidence="4" type="ordered locus">Hfelis_12850</name>
</gene>
<sequence>MSTEEGEVVLDPFLGTGTTALAAKRLQRHFIGFEKDAQYCQISTEKLKLENFVSKLGDSFVSFYLNEIVTLRDSDWNKLKTFFEIPEDIKEIDTQKIVKKQLLSLFV</sequence>
<dbReference type="HOGENOM" id="CLU_2206380_0_0_7"/>
<evidence type="ECO:0000256" key="2">
    <source>
        <dbReference type="ARBA" id="ARBA00022679"/>
    </source>
</evidence>
<accession>E7A9P9</accession>
<protein>
    <submittedName>
        <fullName evidence="4">Modification methylase BamHI</fullName>
    </submittedName>
</protein>
<dbReference type="GO" id="GO:0032259">
    <property type="term" value="P:methylation"/>
    <property type="evidence" value="ECO:0007669"/>
    <property type="project" value="UniProtKB-KW"/>
</dbReference>
<keyword evidence="2" id="KW-0808">Transferase</keyword>
<reference evidence="4 5" key="1">
    <citation type="journal article" date="2011" name="Genome Biol. Evol.">
        <title>Comparative whole genome sequence analysis of the carcinogenic bacterial model pathogen Helicobacter felis.</title>
        <authorList>
            <person name="Arnold I.C."/>
            <person name="Zigova Z."/>
            <person name="Holden M."/>
            <person name="Lawley T.D."/>
            <person name="Rad R."/>
            <person name="Dougan G."/>
            <person name="Falkow S."/>
            <person name="Bentley S.D."/>
            <person name="Muller A."/>
        </authorList>
    </citation>
    <scope>NUCLEOTIDE SEQUENCE [LARGE SCALE GENOMIC DNA]</scope>
    <source>
        <strain evidence="5">ATCC 49179 / CCUG 28539 / NCTC 12436 / CS1</strain>
    </source>
</reference>
<evidence type="ECO:0000313" key="4">
    <source>
        <dbReference type="EMBL" id="CBY83369.1"/>
    </source>
</evidence>
<dbReference type="SUPFAM" id="SSF53335">
    <property type="entry name" value="S-adenosyl-L-methionine-dependent methyltransferases"/>
    <property type="match status" value="1"/>
</dbReference>
<dbReference type="Pfam" id="PF01555">
    <property type="entry name" value="N6_N4_Mtase"/>
    <property type="match status" value="1"/>
</dbReference>
<dbReference type="PANTHER" id="PTHR13370:SF3">
    <property type="entry name" value="TRNA (GUANINE(10)-N2)-METHYLTRANSFERASE HOMOLOG"/>
    <property type="match status" value="1"/>
</dbReference>
<dbReference type="PRINTS" id="PR00508">
    <property type="entry name" value="S21N4MTFRASE"/>
</dbReference>
<dbReference type="Proteomes" id="UP000007934">
    <property type="component" value="Chromosome"/>
</dbReference>
<dbReference type="STRING" id="936155.HFELIS_12850"/>
<dbReference type="GO" id="GO:0003677">
    <property type="term" value="F:DNA binding"/>
    <property type="evidence" value="ECO:0007669"/>
    <property type="project" value="InterPro"/>
</dbReference>
<dbReference type="GO" id="GO:0008170">
    <property type="term" value="F:N-methyltransferase activity"/>
    <property type="evidence" value="ECO:0007669"/>
    <property type="project" value="InterPro"/>
</dbReference>
<keyword evidence="1 4" id="KW-0489">Methyltransferase</keyword>
<evidence type="ECO:0000313" key="5">
    <source>
        <dbReference type="Proteomes" id="UP000007934"/>
    </source>
</evidence>
<feature type="domain" description="DNA methylase N-4/N-6" evidence="3">
    <location>
        <begin position="1"/>
        <end position="44"/>
    </location>
</feature>
<dbReference type="eggNOG" id="COG2189">
    <property type="taxonomic scope" value="Bacteria"/>
</dbReference>
<dbReference type="REBASE" id="29951">
    <property type="entry name" value="M.HfeORF12850P"/>
</dbReference>